<dbReference type="VEuPathDB" id="ToxoDB:cyc_08244"/>
<evidence type="ECO:0000313" key="3">
    <source>
        <dbReference type="Proteomes" id="UP000095192"/>
    </source>
</evidence>
<accession>A0A1D3CSV5</accession>
<evidence type="ECO:0000313" key="2">
    <source>
        <dbReference type="EMBL" id="OEH74262.1"/>
    </source>
</evidence>
<gene>
    <name evidence="2" type="ORF">cyc_08244</name>
</gene>
<dbReference type="EMBL" id="JROU02002083">
    <property type="protein sequence ID" value="OEH74262.1"/>
    <property type="molecule type" value="Genomic_DNA"/>
</dbReference>
<dbReference type="AlphaFoldDB" id="A0A1D3CSV5"/>
<protein>
    <submittedName>
        <fullName evidence="2">Uncharacterized protein</fullName>
    </submittedName>
</protein>
<name>A0A1D3CSV5_9EIME</name>
<feature type="region of interest" description="Disordered" evidence="1">
    <location>
        <begin position="274"/>
        <end position="311"/>
    </location>
</feature>
<organism evidence="2 3">
    <name type="scientific">Cyclospora cayetanensis</name>
    <dbReference type="NCBI Taxonomy" id="88456"/>
    <lineage>
        <taxon>Eukaryota</taxon>
        <taxon>Sar</taxon>
        <taxon>Alveolata</taxon>
        <taxon>Apicomplexa</taxon>
        <taxon>Conoidasida</taxon>
        <taxon>Coccidia</taxon>
        <taxon>Eucoccidiorida</taxon>
        <taxon>Eimeriorina</taxon>
        <taxon>Eimeriidae</taxon>
        <taxon>Cyclospora</taxon>
    </lineage>
</organism>
<dbReference type="VEuPathDB" id="ToxoDB:LOC34624013"/>
<comment type="caution">
    <text evidence="2">The sequence shown here is derived from an EMBL/GenBank/DDBJ whole genome shotgun (WGS) entry which is preliminary data.</text>
</comment>
<sequence>MDELKLRNRSQKKEELRLVAESNLLKRKISEIDPENQKVARNAAQLLEEAASRWQHGNEQQQREKNELKGPYALELSLLKLEAQLERYKGESEAAKSKLTSVQTLIGEANTGSNKLEEERAPSWLEHDATLAMPYGALGNTSFCGSNLMSMCFVSRCIAVSLKRYEEGSDGLGVALGSRDAHRGGSPKLSEEALQSLRAECNSEDADGGKIPAMAVAETPEEADAKTRMEEVQSVERTGGEKLTPVVHTLNELEIQDADAKRSHEGGPLAAKAKVAHARAAEREESAGKGRGEMGSGAEEQPKKQTNDMDMPLGFTELKSQSLLWGRATLRLCVMFSIGGLCLLRLSR</sequence>
<dbReference type="InParanoid" id="A0A1D3CSV5"/>
<evidence type="ECO:0000256" key="1">
    <source>
        <dbReference type="SAM" id="MobiDB-lite"/>
    </source>
</evidence>
<dbReference type="Proteomes" id="UP000095192">
    <property type="component" value="Unassembled WGS sequence"/>
</dbReference>
<feature type="compositionally biased region" description="Basic and acidic residues" evidence="1">
    <location>
        <begin position="279"/>
        <end position="292"/>
    </location>
</feature>
<reference evidence="2 3" key="1">
    <citation type="journal article" date="2016" name="BMC Genomics">
        <title>Comparative genomics reveals Cyclospora cayetanensis possesses coccidia-like metabolism and invasion components but unique surface antigens.</title>
        <authorList>
            <person name="Liu S."/>
            <person name="Wang L."/>
            <person name="Zheng H."/>
            <person name="Xu Z."/>
            <person name="Roellig D.M."/>
            <person name="Li N."/>
            <person name="Frace M.A."/>
            <person name="Tang K."/>
            <person name="Arrowood M.J."/>
            <person name="Moss D.M."/>
            <person name="Zhang L."/>
            <person name="Feng Y."/>
            <person name="Xiao L."/>
        </authorList>
    </citation>
    <scope>NUCLEOTIDE SEQUENCE [LARGE SCALE GENOMIC DNA]</scope>
    <source>
        <strain evidence="2 3">CHN_HEN01</strain>
    </source>
</reference>
<keyword evidence="3" id="KW-1185">Reference proteome</keyword>
<proteinExistence type="predicted"/>